<evidence type="ECO:0000313" key="3">
    <source>
        <dbReference type="EMBL" id="KAF2831809.1"/>
    </source>
</evidence>
<feature type="compositionally biased region" description="Polar residues" evidence="2">
    <location>
        <begin position="84"/>
        <end position="93"/>
    </location>
</feature>
<feature type="compositionally biased region" description="Acidic residues" evidence="2">
    <location>
        <begin position="238"/>
        <end position="260"/>
    </location>
</feature>
<organism evidence="3 4">
    <name type="scientific">Ophiobolus disseminans</name>
    <dbReference type="NCBI Taxonomy" id="1469910"/>
    <lineage>
        <taxon>Eukaryota</taxon>
        <taxon>Fungi</taxon>
        <taxon>Dikarya</taxon>
        <taxon>Ascomycota</taxon>
        <taxon>Pezizomycotina</taxon>
        <taxon>Dothideomycetes</taxon>
        <taxon>Pleosporomycetidae</taxon>
        <taxon>Pleosporales</taxon>
        <taxon>Pleosporineae</taxon>
        <taxon>Phaeosphaeriaceae</taxon>
        <taxon>Ophiobolus</taxon>
    </lineage>
</organism>
<dbReference type="EMBL" id="MU006218">
    <property type="protein sequence ID" value="KAF2831809.1"/>
    <property type="molecule type" value="Genomic_DNA"/>
</dbReference>
<feature type="coiled-coil region" evidence="1">
    <location>
        <begin position="376"/>
        <end position="403"/>
    </location>
</feature>
<evidence type="ECO:0000256" key="2">
    <source>
        <dbReference type="SAM" id="MobiDB-lite"/>
    </source>
</evidence>
<feature type="region of interest" description="Disordered" evidence="2">
    <location>
        <begin position="229"/>
        <end position="260"/>
    </location>
</feature>
<feature type="region of interest" description="Disordered" evidence="2">
    <location>
        <begin position="1"/>
        <end position="59"/>
    </location>
</feature>
<accession>A0A6A7AGL0</accession>
<keyword evidence="1" id="KW-0175">Coiled coil</keyword>
<protein>
    <submittedName>
        <fullName evidence="3">Uncharacterized protein</fullName>
    </submittedName>
</protein>
<feature type="compositionally biased region" description="Acidic residues" evidence="2">
    <location>
        <begin position="121"/>
        <end position="155"/>
    </location>
</feature>
<dbReference type="AlphaFoldDB" id="A0A6A7AGL0"/>
<dbReference type="OrthoDB" id="3796057at2759"/>
<evidence type="ECO:0000313" key="4">
    <source>
        <dbReference type="Proteomes" id="UP000799424"/>
    </source>
</evidence>
<feature type="region of interest" description="Disordered" evidence="2">
    <location>
        <begin position="303"/>
        <end position="347"/>
    </location>
</feature>
<reference evidence="3" key="1">
    <citation type="journal article" date="2020" name="Stud. Mycol.">
        <title>101 Dothideomycetes genomes: a test case for predicting lifestyles and emergence of pathogens.</title>
        <authorList>
            <person name="Haridas S."/>
            <person name="Albert R."/>
            <person name="Binder M."/>
            <person name="Bloem J."/>
            <person name="Labutti K."/>
            <person name="Salamov A."/>
            <person name="Andreopoulos B."/>
            <person name="Baker S."/>
            <person name="Barry K."/>
            <person name="Bills G."/>
            <person name="Bluhm B."/>
            <person name="Cannon C."/>
            <person name="Castanera R."/>
            <person name="Culley D."/>
            <person name="Daum C."/>
            <person name="Ezra D."/>
            <person name="Gonzalez J."/>
            <person name="Henrissat B."/>
            <person name="Kuo A."/>
            <person name="Liang C."/>
            <person name="Lipzen A."/>
            <person name="Lutzoni F."/>
            <person name="Magnuson J."/>
            <person name="Mondo S."/>
            <person name="Nolan M."/>
            <person name="Ohm R."/>
            <person name="Pangilinan J."/>
            <person name="Park H.-J."/>
            <person name="Ramirez L."/>
            <person name="Alfaro M."/>
            <person name="Sun H."/>
            <person name="Tritt A."/>
            <person name="Yoshinaga Y."/>
            <person name="Zwiers L.-H."/>
            <person name="Turgeon B."/>
            <person name="Goodwin S."/>
            <person name="Spatafora J."/>
            <person name="Crous P."/>
            <person name="Grigoriev I."/>
        </authorList>
    </citation>
    <scope>NUCLEOTIDE SEQUENCE</scope>
    <source>
        <strain evidence="3">CBS 113818</strain>
    </source>
</reference>
<feature type="compositionally biased region" description="Polar residues" evidence="2">
    <location>
        <begin position="156"/>
        <end position="165"/>
    </location>
</feature>
<feature type="compositionally biased region" description="Polar residues" evidence="2">
    <location>
        <begin position="38"/>
        <end position="52"/>
    </location>
</feature>
<feature type="compositionally biased region" description="Acidic residues" evidence="2">
    <location>
        <begin position="96"/>
        <end position="110"/>
    </location>
</feature>
<keyword evidence="4" id="KW-1185">Reference proteome</keyword>
<evidence type="ECO:0000256" key="1">
    <source>
        <dbReference type="SAM" id="Coils"/>
    </source>
</evidence>
<feature type="region of interest" description="Disordered" evidence="2">
    <location>
        <begin position="75"/>
        <end position="206"/>
    </location>
</feature>
<gene>
    <name evidence="3" type="ORF">CC86DRAFT_463601</name>
</gene>
<sequence>MDLGEPNSTPRPSHDSPQISPSPLQPIPLHTALETHGNDTAMTTPVTPQSATVARPELSPADCRALEKLLNDVRTPSPLAPLSVSEQDQSLLSNDGADESSETGAEDEVQYTEPRFNYGDEREEGYEDEDDSMELSDVADESQGDVGAADDEDTAQDQSVLSNVDDSVYVWSDGDTVEDIMNTPGKTAPPAPEQDLSGVYARDQSTPEDIRNIKARRAEIEKEVENELMEHEEHEVAGIEDEAFGPDAYSDGEDDNAVDLSDDPEIQAIEAAQAEIRMSALEADEAVVELEYFSPQDRRTSRLFSPKVSRHHSPSDTPLPLSSFPDIEPSVIPTPGGRHLEFTPNASIPDTPFAKTLSYFKQYKGKENSPSKSRRNASLPEEIAELAREANEEEEDLEKYRDIDLAPMELVEGEDVVDEVYADGEEDGSEDMDSVPKQLVLVSDHIEDLIILDTPTKSNTSPDRSSVGYKSFGYNTRAHEMRSQQLGSPSPRRLSLLIEQDEDEDADVETPDTVVTTEEKEVVVQVEDPTFVTVIGLLPEAMFWAAAAPVARLGNAAYHALVKRFASLEVEEK</sequence>
<name>A0A6A7AGL0_9PLEO</name>
<proteinExistence type="predicted"/>
<feature type="compositionally biased region" description="Polar residues" evidence="2">
    <location>
        <begin position="1"/>
        <end position="11"/>
    </location>
</feature>
<dbReference type="Proteomes" id="UP000799424">
    <property type="component" value="Unassembled WGS sequence"/>
</dbReference>